<dbReference type="InterPro" id="IPR027051">
    <property type="entry name" value="XdhC_Rossmann_dom"/>
</dbReference>
<dbReference type="Pfam" id="PF02625">
    <property type="entry name" value="XdhC_CoxI"/>
    <property type="match status" value="1"/>
</dbReference>
<comment type="caution">
    <text evidence="3">The sequence shown here is derived from an EMBL/GenBank/DDBJ whole genome shotgun (WGS) entry which is preliminary data.</text>
</comment>
<dbReference type="InterPro" id="IPR052698">
    <property type="entry name" value="MoCofactor_Util/Proc"/>
</dbReference>
<dbReference type="PANTHER" id="PTHR30388">
    <property type="entry name" value="ALDEHYDE OXIDOREDUCTASE MOLYBDENUM COFACTOR ASSEMBLY PROTEIN"/>
    <property type="match status" value="1"/>
</dbReference>
<evidence type="ECO:0000259" key="1">
    <source>
        <dbReference type="Pfam" id="PF02625"/>
    </source>
</evidence>
<dbReference type="InterPro" id="IPR014308">
    <property type="entry name" value="Xanthine_DH_XdhC"/>
</dbReference>
<name>A0A6L5Z3M1_9RHOB</name>
<dbReference type="AlphaFoldDB" id="A0A6L5Z3M1"/>
<dbReference type="PANTHER" id="PTHR30388:SF6">
    <property type="entry name" value="XANTHINE DEHYDROGENASE SUBUNIT A-RELATED"/>
    <property type="match status" value="1"/>
</dbReference>
<dbReference type="Proteomes" id="UP000474957">
    <property type="component" value="Unassembled WGS sequence"/>
</dbReference>
<dbReference type="RefSeq" id="WP_154448008.1">
    <property type="nucleotide sequence ID" value="NZ_WIND01000016.1"/>
</dbReference>
<keyword evidence="4" id="KW-1185">Reference proteome</keyword>
<feature type="domain" description="XdhC- CoxI" evidence="1">
    <location>
        <begin position="12"/>
        <end position="70"/>
    </location>
</feature>
<accession>A0A6L5Z3M1</accession>
<evidence type="ECO:0000313" key="4">
    <source>
        <dbReference type="Proteomes" id="UP000474957"/>
    </source>
</evidence>
<dbReference type="EMBL" id="WIND01000016">
    <property type="protein sequence ID" value="MSU91146.1"/>
    <property type="molecule type" value="Genomic_DNA"/>
</dbReference>
<dbReference type="Gene3D" id="3.40.50.720">
    <property type="entry name" value="NAD(P)-binding Rossmann-like Domain"/>
    <property type="match status" value="1"/>
</dbReference>
<dbReference type="InterPro" id="IPR003777">
    <property type="entry name" value="XdhC_CoxI"/>
</dbReference>
<evidence type="ECO:0000259" key="2">
    <source>
        <dbReference type="Pfam" id="PF13478"/>
    </source>
</evidence>
<feature type="domain" description="XdhC Rossmann" evidence="2">
    <location>
        <begin position="162"/>
        <end position="299"/>
    </location>
</feature>
<protein>
    <submittedName>
        <fullName evidence="3">Xanthine dehydrogenase accessory protein XdhC</fullName>
    </submittedName>
</protein>
<gene>
    <name evidence="3" type="primary">xdhC</name>
    <name evidence="3" type="ORF">GE300_16275</name>
</gene>
<dbReference type="NCBIfam" id="TIGR02964">
    <property type="entry name" value="xanthine_xdhC"/>
    <property type="match status" value="1"/>
</dbReference>
<proteinExistence type="predicted"/>
<dbReference type="Pfam" id="PF13478">
    <property type="entry name" value="XdhC_C"/>
    <property type="match status" value="1"/>
</dbReference>
<evidence type="ECO:0000313" key="3">
    <source>
        <dbReference type="EMBL" id="MSU91146.1"/>
    </source>
</evidence>
<reference evidence="3 4" key="1">
    <citation type="submission" date="2019-10" db="EMBL/GenBank/DDBJ databases">
        <title>Cognatihalovulum marinum gen. nov. sp. nov., a new member of the family Rhodobacteraceae isolated from deep seawater of the Northwest Indian Ocean.</title>
        <authorList>
            <person name="Ruan C."/>
            <person name="Wang J."/>
            <person name="Zheng X."/>
            <person name="Song L."/>
            <person name="Zhu Y."/>
            <person name="Huang Y."/>
            <person name="Lu Z."/>
            <person name="Du W."/>
            <person name="Huang L."/>
            <person name="Dai X."/>
        </authorList>
    </citation>
    <scope>NUCLEOTIDE SEQUENCE [LARGE SCALE GENOMIC DNA]</scope>
    <source>
        <strain evidence="3 4">2CG4</strain>
    </source>
</reference>
<sequence>MSLDRPALAQAVAAHGAVARIVVVGHAGSTPRETGTAMLVWQDGQDGTIGGGALEYDATAHARGLLSERAPFARSLLTQPLGPALGQCCGGSVTLLIERITETELAAIPDTGAFARPAASGRAEPPLSVTRALRAARGGRPVAPALLDGWFVEPTTDSPVPVWIWGAGHVGRALVATLAGLPVRVTWVDDARARFPATVPDHADMLVAGDLPRAAAHAPADARHYVLTYSHALDLEICHAILSRPFAQLGLIGSATKKARFLNRLRDLGHPPERLARLDCPIGDPALGKQPQAIAVGVVHALLRDLSAGRSGTGTGIDRDKKAKGHSG</sequence>
<organism evidence="3 4">
    <name type="scientific">Halovulum marinum</name>
    <dbReference type="NCBI Taxonomy" id="2662447"/>
    <lineage>
        <taxon>Bacteria</taxon>
        <taxon>Pseudomonadati</taxon>
        <taxon>Pseudomonadota</taxon>
        <taxon>Alphaproteobacteria</taxon>
        <taxon>Rhodobacterales</taxon>
        <taxon>Paracoccaceae</taxon>
        <taxon>Halovulum</taxon>
    </lineage>
</organism>